<dbReference type="GO" id="GO:0006508">
    <property type="term" value="P:proteolysis"/>
    <property type="evidence" value="ECO:0007669"/>
    <property type="project" value="UniProtKB-KW"/>
</dbReference>
<evidence type="ECO:0000313" key="10">
    <source>
        <dbReference type="Proteomes" id="UP000275368"/>
    </source>
</evidence>
<evidence type="ECO:0000256" key="1">
    <source>
        <dbReference type="ARBA" id="ARBA00001947"/>
    </source>
</evidence>
<dbReference type="PANTHER" id="PTHR43808:SF31">
    <property type="entry name" value="N-ACETYL-L-CITRULLINE DEACETYLASE"/>
    <property type="match status" value="1"/>
</dbReference>
<accession>A0A3G9JFR8</accession>
<sequence>MDNNRSMNWMDEVMKSKDRLLADLIALLRYESVKDLSSSAVGQPMGKGISEALQFMLDLATKEGFNAHNLEGYAGYAEYGPSDAEDHIAVLSHLDVVPATGKWTNPPFEPSIRDGRIFARGAIDDKGPAMAAFYALVIVKRLGLPLKHNVRLIFGTDEEHASTCMQRYRELEKPPLCGFTPDAEFPIVNAEKGQINTKLILQRSEDFDSSWQSEAGEAGEAGKVGETGEAVVFELLHFYAGGIANMVPESAQASIKGEECELTAMAAAYEVYCVNEERIGSSEVDGGRITFSMTGKSAHGMEPQHGVNAGLELLHFLGGYRYQPAAERFVACVDDCMYRDCYGRRFGVDMQDEITGSLTINTGILKFDPNGESFFHLNLRYPACGEDTFILERIADKIGRFGFVIDQPILKKPHAVPADYPMIPILQKVYQEATGLAPELLATGGGTYGSQIPNGVAFGPLFPGRAYTAHQPDEYMEIEDLLQATAIYANAIYQLANMDVEAEERE</sequence>
<dbReference type="InterPro" id="IPR036264">
    <property type="entry name" value="Bact_exopeptidase_dim_dom"/>
</dbReference>
<dbReference type="Pfam" id="PF01546">
    <property type="entry name" value="Peptidase_M20"/>
    <property type="match status" value="1"/>
</dbReference>
<proteinExistence type="inferred from homology"/>
<gene>
    <name evidence="9" type="ORF">Back11_51680</name>
</gene>
<dbReference type="InterPro" id="IPR010964">
    <property type="entry name" value="M20A_pepV-rel"/>
</dbReference>
<dbReference type="InterPro" id="IPR002933">
    <property type="entry name" value="Peptidase_M20"/>
</dbReference>
<dbReference type="InterPro" id="IPR001261">
    <property type="entry name" value="ArgE/DapE_CS"/>
</dbReference>
<keyword evidence="8" id="KW-0482">Metalloprotease</keyword>
<protein>
    <submittedName>
        <fullName evidence="9">Dipeptidase PepV</fullName>
    </submittedName>
</protein>
<dbReference type="SUPFAM" id="SSF53187">
    <property type="entry name" value="Zn-dependent exopeptidases"/>
    <property type="match status" value="1"/>
</dbReference>
<evidence type="ECO:0000256" key="2">
    <source>
        <dbReference type="ARBA" id="ARBA00006247"/>
    </source>
</evidence>
<dbReference type="PANTHER" id="PTHR43808">
    <property type="entry name" value="ACETYLORNITHINE DEACETYLASE"/>
    <property type="match status" value="1"/>
</dbReference>
<dbReference type="GO" id="GO:0008270">
    <property type="term" value="F:zinc ion binding"/>
    <property type="evidence" value="ECO:0007669"/>
    <property type="project" value="InterPro"/>
</dbReference>
<keyword evidence="7" id="KW-0224">Dipeptidase</keyword>
<evidence type="ECO:0000313" key="9">
    <source>
        <dbReference type="EMBL" id="BBH23823.1"/>
    </source>
</evidence>
<dbReference type="GO" id="GO:0008237">
    <property type="term" value="F:metallopeptidase activity"/>
    <property type="evidence" value="ECO:0007669"/>
    <property type="project" value="UniProtKB-KW"/>
</dbReference>
<evidence type="ECO:0000256" key="3">
    <source>
        <dbReference type="ARBA" id="ARBA00022670"/>
    </source>
</evidence>
<dbReference type="NCBIfam" id="TIGR01887">
    <property type="entry name" value="dipeptidaselike"/>
    <property type="match status" value="1"/>
</dbReference>
<dbReference type="Gene3D" id="3.30.70.360">
    <property type="match status" value="2"/>
</dbReference>
<evidence type="ECO:0000256" key="7">
    <source>
        <dbReference type="ARBA" id="ARBA00022997"/>
    </source>
</evidence>
<dbReference type="EMBL" id="AP019308">
    <property type="protein sequence ID" value="BBH23823.1"/>
    <property type="molecule type" value="Genomic_DNA"/>
</dbReference>
<evidence type="ECO:0000256" key="5">
    <source>
        <dbReference type="ARBA" id="ARBA00022801"/>
    </source>
</evidence>
<keyword evidence="4" id="KW-0479">Metal-binding</keyword>
<dbReference type="PROSITE" id="PS00758">
    <property type="entry name" value="ARGE_DAPE_CPG2_1"/>
    <property type="match status" value="1"/>
</dbReference>
<dbReference type="GO" id="GO:0008777">
    <property type="term" value="F:acetylornithine deacetylase activity"/>
    <property type="evidence" value="ECO:0007669"/>
    <property type="project" value="TreeGrafter"/>
</dbReference>
<comment type="similarity">
    <text evidence="2">Belongs to the peptidase M20A family.</text>
</comment>
<dbReference type="NCBIfam" id="NF005591">
    <property type="entry name" value="PRK07318.1"/>
    <property type="match status" value="1"/>
</dbReference>
<organism evidence="9 10">
    <name type="scientific">Paenibacillus baekrokdamisoli</name>
    <dbReference type="NCBI Taxonomy" id="1712516"/>
    <lineage>
        <taxon>Bacteria</taxon>
        <taxon>Bacillati</taxon>
        <taxon>Bacillota</taxon>
        <taxon>Bacilli</taxon>
        <taxon>Bacillales</taxon>
        <taxon>Paenibacillaceae</taxon>
        <taxon>Paenibacillus</taxon>
    </lineage>
</organism>
<dbReference type="Gene3D" id="3.40.630.10">
    <property type="entry name" value="Zn peptidases"/>
    <property type="match status" value="1"/>
</dbReference>
<name>A0A3G9JFR8_9BACL</name>
<dbReference type="InterPro" id="IPR050072">
    <property type="entry name" value="Peptidase_M20A"/>
</dbReference>
<keyword evidence="5" id="KW-0378">Hydrolase</keyword>
<evidence type="ECO:0000256" key="4">
    <source>
        <dbReference type="ARBA" id="ARBA00022723"/>
    </source>
</evidence>
<dbReference type="AlphaFoldDB" id="A0A3G9JFR8"/>
<keyword evidence="10" id="KW-1185">Reference proteome</keyword>
<dbReference type="KEGG" id="pbk:Back11_51680"/>
<dbReference type="SUPFAM" id="SSF55031">
    <property type="entry name" value="Bacterial exopeptidase dimerisation domain"/>
    <property type="match status" value="1"/>
</dbReference>
<dbReference type="RefSeq" id="WP_232016016.1">
    <property type="nucleotide sequence ID" value="NZ_AP019308.1"/>
</dbReference>
<dbReference type="GO" id="GO:0006526">
    <property type="term" value="P:L-arginine biosynthetic process"/>
    <property type="evidence" value="ECO:0007669"/>
    <property type="project" value="TreeGrafter"/>
</dbReference>
<evidence type="ECO:0000256" key="8">
    <source>
        <dbReference type="ARBA" id="ARBA00023049"/>
    </source>
</evidence>
<keyword evidence="3" id="KW-0645">Protease</keyword>
<reference evidence="9 10" key="1">
    <citation type="submission" date="2018-11" db="EMBL/GenBank/DDBJ databases">
        <title>Complete genome sequence of Paenibacillus baekrokdamisoli strain KCTC 33723.</title>
        <authorList>
            <person name="Kang S.W."/>
            <person name="Lee K.C."/>
            <person name="Kim K.K."/>
            <person name="Kim J.S."/>
            <person name="Kim D.S."/>
            <person name="Ko S.H."/>
            <person name="Yang S.H."/>
            <person name="Lee J.S."/>
        </authorList>
    </citation>
    <scope>NUCLEOTIDE SEQUENCE [LARGE SCALE GENOMIC DNA]</scope>
    <source>
        <strain evidence="9 10">KCTC 33723</strain>
    </source>
</reference>
<dbReference type="GO" id="GO:0016805">
    <property type="term" value="F:dipeptidase activity"/>
    <property type="evidence" value="ECO:0007669"/>
    <property type="project" value="UniProtKB-KW"/>
</dbReference>
<evidence type="ECO:0000256" key="6">
    <source>
        <dbReference type="ARBA" id="ARBA00022833"/>
    </source>
</evidence>
<keyword evidence="6" id="KW-0862">Zinc</keyword>
<comment type="cofactor">
    <cofactor evidence="1">
        <name>Zn(2+)</name>
        <dbReference type="ChEBI" id="CHEBI:29105"/>
    </cofactor>
</comment>
<dbReference type="Proteomes" id="UP000275368">
    <property type="component" value="Chromosome"/>
</dbReference>